<dbReference type="EMBL" id="JASCZI010036538">
    <property type="protein sequence ID" value="MED6129707.1"/>
    <property type="molecule type" value="Genomic_DNA"/>
</dbReference>
<organism evidence="1 2">
    <name type="scientific">Stylosanthes scabra</name>
    <dbReference type="NCBI Taxonomy" id="79078"/>
    <lineage>
        <taxon>Eukaryota</taxon>
        <taxon>Viridiplantae</taxon>
        <taxon>Streptophyta</taxon>
        <taxon>Embryophyta</taxon>
        <taxon>Tracheophyta</taxon>
        <taxon>Spermatophyta</taxon>
        <taxon>Magnoliopsida</taxon>
        <taxon>eudicotyledons</taxon>
        <taxon>Gunneridae</taxon>
        <taxon>Pentapetalae</taxon>
        <taxon>rosids</taxon>
        <taxon>fabids</taxon>
        <taxon>Fabales</taxon>
        <taxon>Fabaceae</taxon>
        <taxon>Papilionoideae</taxon>
        <taxon>50 kb inversion clade</taxon>
        <taxon>dalbergioids sensu lato</taxon>
        <taxon>Dalbergieae</taxon>
        <taxon>Pterocarpus clade</taxon>
        <taxon>Stylosanthes</taxon>
    </lineage>
</organism>
<keyword evidence="2" id="KW-1185">Reference proteome</keyword>
<feature type="non-terminal residue" evidence="1">
    <location>
        <position position="96"/>
    </location>
</feature>
<evidence type="ECO:0000313" key="1">
    <source>
        <dbReference type="EMBL" id="MED6129707.1"/>
    </source>
</evidence>
<feature type="non-terminal residue" evidence="1">
    <location>
        <position position="1"/>
    </location>
</feature>
<sequence length="96" mass="11364">LENDTPPALDLPIKEEFPDEQLLQVHMTPWFADIANFKAIRMIPPHFTKNQRRKLMHDANYFSYGMNHTYSRDVQTTFFKDVFPKKNRGVCYGIVM</sequence>
<protein>
    <submittedName>
        <fullName evidence="1">Uncharacterized protein</fullName>
    </submittedName>
</protein>
<reference evidence="1 2" key="1">
    <citation type="journal article" date="2023" name="Plants (Basel)">
        <title>Bridging the Gap: Combining Genomics and Transcriptomics Approaches to Understand Stylosanthes scabra, an Orphan Legume from the Brazilian Caatinga.</title>
        <authorList>
            <person name="Ferreira-Neto J.R.C."/>
            <person name="da Silva M.D."/>
            <person name="Binneck E."/>
            <person name="de Melo N.F."/>
            <person name="da Silva R.H."/>
            <person name="de Melo A.L.T.M."/>
            <person name="Pandolfi V."/>
            <person name="Bustamante F.O."/>
            <person name="Brasileiro-Vidal A.C."/>
            <person name="Benko-Iseppon A.M."/>
        </authorList>
    </citation>
    <scope>NUCLEOTIDE SEQUENCE [LARGE SCALE GENOMIC DNA]</scope>
    <source>
        <tissue evidence="1">Leaves</tissue>
    </source>
</reference>
<accession>A0ABU6S029</accession>
<proteinExistence type="predicted"/>
<comment type="caution">
    <text evidence="1">The sequence shown here is derived from an EMBL/GenBank/DDBJ whole genome shotgun (WGS) entry which is preliminary data.</text>
</comment>
<gene>
    <name evidence="1" type="ORF">PIB30_110545</name>
</gene>
<evidence type="ECO:0000313" key="2">
    <source>
        <dbReference type="Proteomes" id="UP001341840"/>
    </source>
</evidence>
<name>A0ABU6S029_9FABA</name>
<dbReference type="Proteomes" id="UP001341840">
    <property type="component" value="Unassembled WGS sequence"/>
</dbReference>